<proteinExistence type="predicted"/>
<reference evidence="2 3" key="1">
    <citation type="submission" date="2014-02" db="EMBL/GenBank/DDBJ databases">
        <title>The small core and large imbalanced accessory genome model reveals a collaborative survival strategy of Sorangium cellulosum strains in nature.</title>
        <authorList>
            <person name="Han K."/>
            <person name="Peng R."/>
            <person name="Blom J."/>
            <person name="Li Y.-Z."/>
        </authorList>
    </citation>
    <scope>NUCLEOTIDE SEQUENCE [LARGE SCALE GENOMIC DNA]</scope>
    <source>
        <strain evidence="2 3">So0157-25</strain>
    </source>
</reference>
<feature type="compositionally biased region" description="Low complexity" evidence="1">
    <location>
        <begin position="13"/>
        <end position="29"/>
    </location>
</feature>
<evidence type="ECO:0000313" key="2">
    <source>
        <dbReference type="EMBL" id="KYF51008.1"/>
    </source>
</evidence>
<comment type="caution">
    <text evidence="2">The sequence shown here is derived from an EMBL/GenBank/DDBJ whole genome shotgun (WGS) entry which is preliminary data.</text>
</comment>
<evidence type="ECO:0000313" key="3">
    <source>
        <dbReference type="Proteomes" id="UP000075420"/>
    </source>
</evidence>
<dbReference type="Proteomes" id="UP000075420">
    <property type="component" value="Unassembled WGS sequence"/>
</dbReference>
<protein>
    <submittedName>
        <fullName evidence="2">Uncharacterized protein</fullName>
    </submittedName>
</protein>
<sequence>MSSPADTFEPESSRTSRSMSASMAARVASPTLFSVAPGPSSAGDSFGDVSTRMRSGEKPIARHWRNMALASFSAPGTSLVPFGLPVERSYVL</sequence>
<gene>
    <name evidence="2" type="ORF">BE08_22320</name>
</gene>
<name>A0A150P6A0_SORCE</name>
<organism evidence="2 3">
    <name type="scientific">Sorangium cellulosum</name>
    <name type="common">Polyangium cellulosum</name>
    <dbReference type="NCBI Taxonomy" id="56"/>
    <lineage>
        <taxon>Bacteria</taxon>
        <taxon>Pseudomonadati</taxon>
        <taxon>Myxococcota</taxon>
        <taxon>Polyangia</taxon>
        <taxon>Polyangiales</taxon>
        <taxon>Polyangiaceae</taxon>
        <taxon>Sorangium</taxon>
    </lineage>
</organism>
<evidence type="ECO:0000256" key="1">
    <source>
        <dbReference type="SAM" id="MobiDB-lite"/>
    </source>
</evidence>
<accession>A0A150P6A0</accession>
<dbReference type="EMBL" id="JELY01003012">
    <property type="protein sequence ID" value="KYF51008.1"/>
    <property type="molecule type" value="Genomic_DNA"/>
</dbReference>
<feature type="region of interest" description="Disordered" evidence="1">
    <location>
        <begin position="1"/>
        <end position="54"/>
    </location>
</feature>
<dbReference type="AlphaFoldDB" id="A0A150P6A0"/>